<dbReference type="Proteomes" id="UP000477951">
    <property type="component" value="Unassembled WGS sequence"/>
</dbReference>
<protein>
    <submittedName>
        <fullName evidence="1">Uncharacterized protein</fullName>
    </submittedName>
</protein>
<sequence>MLEGFDIGFDKNVKPKSFAARIFLSIAQHIGSFCTNSALNLELRSKSAQMTPGKLAE</sequence>
<organism evidence="1 2">
    <name type="scientific">Agrobacterium vitis</name>
    <name type="common">Rhizobium vitis</name>
    <dbReference type="NCBI Taxonomy" id="373"/>
    <lineage>
        <taxon>Bacteria</taxon>
        <taxon>Pseudomonadati</taxon>
        <taxon>Pseudomonadota</taxon>
        <taxon>Alphaproteobacteria</taxon>
        <taxon>Hyphomicrobiales</taxon>
        <taxon>Rhizobiaceae</taxon>
        <taxon>Rhizobium/Agrobacterium group</taxon>
        <taxon>Agrobacterium</taxon>
    </lineage>
</organism>
<reference evidence="1 2" key="1">
    <citation type="submission" date="2019-12" db="EMBL/GenBank/DDBJ databases">
        <title>Whole-genome sequencing of Allorhizobium vitis.</title>
        <authorList>
            <person name="Gan H.M."/>
            <person name="Szegedi E."/>
            <person name="Burr T."/>
            <person name="Savka M.A."/>
        </authorList>
    </citation>
    <scope>NUCLEOTIDE SEQUENCE [LARGE SCALE GENOMIC DNA]</scope>
    <source>
        <strain evidence="1 2">CG516</strain>
    </source>
</reference>
<dbReference type="EMBL" id="WPHR01000005">
    <property type="protein sequence ID" value="MUZ72865.1"/>
    <property type="molecule type" value="Genomic_DNA"/>
</dbReference>
<name>A0A6I4G5R1_AGRVI</name>
<evidence type="ECO:0000313" key="2">
    <source>
        <dbReference type="Proteomes" id="UP000477951"/>
    </source>
</evidence>
<dbReference type="RefSeq" id="WP_156542494.1">
    <property type="nucleotide sequence ID" value="NZ_AP023268.1"/>
</dbReference>
<accession>A0A6I4G5R1</accession>
<dbReference type="AlphaFoldDB" id="A0A6I4G5R1"/>
<comment type="caution">
    <text evidence="1">The sequence shown here is derived from an EMBL/GenBank/DDBJ whole genome shotgun (WGS) entry which is preliminary data.</text>
</comment>
<gene>
    <name evidence="1" type="ORF">GOZ90_09235</name>
</gene>
<evidence type="ECO:0000313" key="1">
    <source>
        <dbReference type="EMBL" id="MUZ72865.1"/>
    </source>
</evidence>
<proteinExistence type="predicted"/>